<dbReference type="EMBL" id="UINC01056969">
    <property type="protein sequence ID" value="SVB77632.1"/>
    <property type="molecule type" value="Genomic_DNA"/>
</dbReference>
<dbReference type="CDD" id="cd00056">
    <property type="entry name" value="ENDO3c"/>
    <property type="match status" value="1"/>
</dbReference>
<dbReference type="GO" id="GO:0032131">
    <property type="term" value="F:alkylated DNA binding"/>
    <property type="evidence" value="ECO:0007669"/>
    <property type="project" value="TreeGrafter"/>
</dbReference>
<dbReference type="InterPro" id="IPR003265">
    <property type="entry name" value="HhH-GPD_domain"/>
</dbReference>
<dbReference type="PANTHER" id="PTHR43003:SF5">
    <property type="entry name" value="DNA-3-METHYLADENINE GLYCOSYLASE"/>
    <property type="match status" value="1"/>
</dbReference>
<dbReference type="Pfam" id="PF00730">
    <property type="entry name" value="HhH-GPD"/>
    <property type="match status" value="1"/>
</dbReference>
<dbReference type="AlphaFoldDB" id="A0A382GRY3"/>
<accession>A0A382GRY3</accession>
<comment type="similarity">
    <text evidence="1">Belongs to the alkylbase DNA glycosidase AlkA family.</text>
</comment>
<evidence type="ECO:0000259" key="4">
    <source>
        <dbReference type="SMART" id="SM00478"/>
    </source>
</evidence>
<dbReference type="SUPFAM" id="SSF48150">
    <property type="entry name" value="DNA-glycosylase"/>
    <property type="match status" value="1"/>
</dbReference>
<dbReference type="FunFam" id="1.10.340.30:FF:000004">
    <property type="entry name" value="DNA-3-methyladenine glycosylase II"/>
    <property type="match status" value="1"/>
</dbReference>
<dbReference type="PANTHER" id="PTHR43003">
    <property type="entry name" value="DNA-3-METHYLADENINE GLYCOSYLASE"/>
    <property type="match status" value="1"/>
</dbReference>
<evidence type="ECO:0000313" key="5">
    <source>
        <dbReference type="EMBL" id="SVB77632.1"/>
    </source>
</evidence>
<keyword evidence="3" id="KW-0234">DNA repair</keyword>
<dbReference type="InterPro" id="IPR011257">
    <property type="entry name" value="DNA_glycosylase"/>
</dbReference>
<dbReference type="GO" id="GO:0008725">
    <property type="term" value="F:DNA-3-methyladenine glycosylase activity"/>
    <property type="evidence" value="ECO:0007669"/>
    <property type="project" value="TreeGrafter"/>
</dbReference>
<dbReference type="Gene3D" id="1.10.340.30">
    <property type="entry name" value="Hypothetical protein, domain 2"/>
    <property type="match status" value="1"/>
</dbReference>
<name>A0A382GRY3_9ZZZZ</name>
<organism evidence="5">
    <name type="scientific">marine metagenome</name>
    <dbReference type="NCBI Taxonomy" id="408172"/>
    <lineage>
        <taxon>unclassified sequences</taxon>
        <taxon>metagenomes</taxon>
        <taxon>ecological metagenomes</taxon>
    </lineage>
</organism>
<sequence length="204" mass="22413">MHQITEYLSQQDPVLGNYLSSATSVTVAVNTEISLFQALVKSIISQQLSVTAASSIFRNVLTNFSNSGVLRPEIILATPSLLLRNCGLSAAKADTILSTAEKIVENTIPTSDEMSSMTDENIIATLTTIKGIGRWTAEMILIFHLGKPDVMPATDLGIQKGFSKIFGLEIRATPTTILERSERWRPYRTTVSLHCWKILDENGQ</sequence>
<evidence type="ECO:0000256" key="1">
    <source>
        <dbReference type="ARBA" id="ARBA00010817"/>
    </source>
</evidence>
<dbReference type="GO" id="GO:0006285">
    <property type="term" value="P:base-excision repair, AP site formation"/>
    <property type="evidence" value="ECO:0007669"/>
    <property type="project" value="TreeGrafter"/>
</dbReference>
<dbReference type="GO" id="GO:0032993">
    <property type="term" value="C:protein-DNA complex"/>
    <property type="evidence" value="ECO:0007669"/>
    <property type="project" value="TreeGrafter"/>
</dbReference>
<dbReference type="SMART" id="SM00478">
    <property type="entry name" value="ENDO3c"/>
    <property type="match status" value="1"/>
</dbReference>
<feature type="domain" description="HhH-GPD" evidence="4">
    <location>
        <begin position="44"/>
        <end position="203"/>
    </location>
</feature>
<protein>
    <recommendedName>
        <fullName evidence="4">HhH-GPD domain-containing protein</fullName>
    </recommendedName>
</protein>
<dbReference type="GO" id="GO:0006307">
    <property type="term" value="P:DNA alkylation repair"/>
    <property type="evidence" value="ECO:0007669"/>
    <property type="project" value="TreeGrafter"/>
</dbReference>
<gene>
    <name evidence="5" type="ORF">METZ01_LOCUS230486</name>
</gene>
<evidence type="ECO:0000256" key="3">
    <source>
        <dbReference type="ARBA" id="ARBA00023204"/>
    </source>
</evidence>
<reference evidence="5" key="1">
    <citation type="submission" date="2018-05" db="EMBL/GenBank/DDBJ databases">
        <authorList>
            <person name="Lanie J.A."/>
            <person name="Ng W.-L."/>
            <person name="Kazmierczak K.M."/>
            <person name="Andrzejewski T.M."/>
            <person name="Davidsen T.M."/>
            <person name="Wayne K.J."/>
            <person name="Tettelin H."/>
            <person name="Glass J.I."/>
            <person name="Rusch D."/>
            <person name="Podicherti R."/>
            <person name="Tsui H.-C.T."/>
            <person name="Winkler M.E."/>
        </authorList>
    </citation>
    <scope>NUCLEOTIDE SEQUENCE</scope>
</reference>
<keyword evidence="2" id="KW-0227">DNA damage</keyword>
<dbReference type="InterPro" id="IPR051912">
    <property type="entry name" value="Alkylbase_DNA_Glycosylase/TA"/>
</dbReference>
<evidence type="ECO:0000256" key="2">
    <source>
        <dbReference type="ARBA" id="ARBA00022763"/>
    </source>
</evidence>
<dbReference type="GO" id="GO:0043916">
    <property type="term" value="F:DNA-7-methylguanine glycosylase activity"/>
    <property type="evidence" value="ECO:0007669"/>
    <property type="project" value="TreeGrafter"/>
</dbReference>
<dbReference type="GO" id="GO:0005634">
    <property type="term" value="C:nucleus"/>
    <property type="evidence" value="ECO:0007669"/>
    <property type="project" value="TreeGrafter"/>
</dbReference>
<dbReference type="Gene3D" id="1.10.1670.40">
    <property type="match status" value="1"/>
</dbReference>
<proteinExistence type="inferred from homology"/>